<dbReference type="SUPFAM" id="SSF69065">
    <property type="entry name" value="RNase III domain-like"/>
    <property type="match status" value="1"/>
</dbReference>
<keyword evidence="6 15" id="KW-0698">rRNA processing</keyword>
<feature type="binding site" evidence="15">
    <location>
        <position position="117"/>
    </location>
    <ligand>
        <name>Mg(2+)</name>
        <dbReference type="ChEBI" id="CHEBI:18420"/>
    </ligand>
</feature>
<dbReference type="GO" id="GO:0008033">
    <property type="term" value="P:tRNA processing"/>
    <property type="evidence" value="ECO:0007669"/>
    <property type="project" value="UniProtKB-KW"/>
</dbReference>
<gene>
    <name evidence="15" type="primary">rnc</name>
    <name evidence="18" type="ORF">CQA54_02285</name>
</gene>
<dbReference type="GO" id="GO:0005737">
    <property type="term" value="C:cytoplasm"/>
    <property type="evidence" value="ECO:0007669"/>
    <property type="project" value="UniProtKB-SubCell"/>
</dbReference>
<feature type="active site" evidence="15">
    <location>
        <position position="48"/>
    </location>
</feature>
<keyword evidence="9 15" id="KW-0540">Nuclease</keyword>
<keyword evidence="11 15" id="KW-0255">Endonuclease</keyword>
<evidence type="ECO:0000256" key="8">
    <source>
        <dbReference type="ARBA" id="ARBA00022694"/>
    </source>
</evidence>
<sequence length="229" mass="26057">MNKSHSAFNELEQKIQYHFKDQKLLAQALTHRSYKTQTHNERLEFLGDAVLDLVVGEYLFKKFPNLSEGDLSKLRACIVNEQGFNKLALALDLGKYIFISSSEERNNGRSKPSILSNTFEALIGAVYLESGIQEASRITHTLLESNYHTIDFGLSSDFKTSLQELTQARFSQIPRYELITESGPDHQKSFTMAVFINDKEYARCTGNSKKNAQQKCAQIAYEILQKECV</sequence>
<dbReference type="InterPro" id="IPR014720">
    <property type="entry name" value="dsRBD_dom"/>
</dbReference>
<dbReference type="AlphaFoldDB" id="A0A3D8IR59"/>
<dbReference type="FunFam" id="3.30.160.20:FF:000003">
    <property type="entry name" value="Ribonuclease 3"/>
    <property type="match status" value="1"/>
</dbReference>
<dbReference type="PROSITE" id="PS50142">
    <property type="entry name" value="RNASE_3_2"/>
    <property type="match status" value="1"/>
</dbReference>
<feature type="binding site" evidence="15">
    <location>
        <position position="120"/>
    </location>
    <ligand>
        <name>Mg(2+)</name>
        <dbReference type="ChEBI" id="CHEBI:18420"/>
    </ligand>
</feature>
<reference evidence="18 19" key="1">
    <citation type="submission" date="2018-04" db="EMBL/GenBank/DDBJ databases">
        <title>Novel Campyloabacter and Helicobacter Species and Strains.</title>
        <authorList>
            <person name="Mannion A.J."/>
            <person name="Shen Z."/>
            <person name="Fox J.G."/>
        </authorList>
    </citation>
    <scope>NUCLEOTIDE SEQUENCE [LARGE SCALE GENOMIC DNA]</scope>
    <source>
        <strain evidence="18 19">MIT 12-6600</strain>
    </source>
</reference>
<evidence type="ECO:0000256" key="5">
    <source>
        <dbReference type="ARBA" id="ARBA00022490"/>
    </source>
</evidence>
<dbReference type="GO" id="GO:0006397">
    <property type="term" value="P:mRNA processing"/>
    <property type="evidence" value="ECO:0007669"/>
    <property type="project" value="UniProtKB-UniRule"/>
</dbReference>
<evidence type="ECO:0000256" key="2">
    <source>
        <dbReference type="ARBA" id="ARBA00004496"/>
    </source>
</evidence>
<dbReference type="Gene3D" id="1.10.1520.10">
    <property type="entry name" value="Ribonuclease III domain"/>
    <property type="match status" value="1"/>
</dbReference>
<comment type="similarity">
    <text evidence="3">Belongs to the ribonuclease III family.</text>
</comment>
<dbReference type="GO" id="GO:0004525">
    <property type="term" value="F:ribonuclease III activity"/>
    <property type="evidence" value="ECO:0007669"/>
    <property type="project" value="UniProtKB-UniRule"/>
</dbReference>
<proteinExistence type="inferred from homology"/>
<evidence type="ECO:0000256" key="12">
    <source>
        <dbReference type="ARBA" id="ARBA00022801"/>
    </source>
</evidence>
<name>A0A3D8IR59_9HELI</name>
<dbReference type="GO" id="GO:0042802">
    <property type="term" value="F:identical protein binding"/>
    <property type="evidence" value="ECO:0007669"/>
    <property type="project" value="UniProtKB-ARBA"/>
</dbReference>
<evidence type="ECO:0000256" key="15">
    <source>
        <dbReference type="HAMAP-Rule" id="MF_00104"/>
    </source>
</evidence>
<evidence type="ECO:0000256" key="4">
    <source>
        <dbReference type="ARBA" id="ARBA00011738"/>
    </source>
</evidence>
<comment type="subcellular location">
    <subcellularLocation>
        <location evidence="2 15">Cytoplasm</location>
    </subcellularLocation>
</comment>
<accession>A0A3D8IR59</accession>
<dbReference type="GO" id="GO:0010468">
    <property type="term" value="P:regulation of gene expression"/>
    <property type="evidence" value="ECO:0007669"/>
    <property type="project" value="TreeGrafter"/>
</dbReference>
<keyword evidence="15" id="KW-0699">rRNA-binding</keyword>
<dbReference type="EC" id="3.1.26.3" evidence="15"/>
<protein>
    <recommendedName>
        <fullName evidence="15">Ribonuclease 3</fullName>
        <ecNumber evidence="15">3.1.26.3</ecNumber>
    </recommendedName>
    <alternativeName>
        <fullName evidence="15">Ribonuclease III</fullName>
        <shortName evidence="15">RNase III</shortName>
    </alternativeName>
</protein>
<comment type="subunit">
    <text evidence="4 15">Homodimer.</text>
</comment>
<dbReference type="InterPro" id="IPR000999">
    <property type="entry name" value="RNase_III_dom"/>
</dbReference>
<feature type="active site" evidence="15">
    <location>
        <position position="120"/>
    </location>
</feature>
<evidence type="ECO:0000259" key="16">
    <source>
        <dbReference type="PROSITE" id="PS50137"/>
    </source>
</evidence>
<dbReference type="SUPFAM" id="SSF54768">
    <property type="entry name" value="dsRNA-binding domain-like"/>
    <property type="match status" value="1"/>
</dbReference>
<dbReference type="Pfam" id="PF14622">
    <property type="entry name" value="Ribonucleas_3_3"/>
    <property type="match status" value="1"/>
</dbReference>
<evidence type="ECO:0000256" key="14">
    <source>
        <dbReference type="ARBA" id="ARBA00022884"/>
    </source>
</evidence>
<keyword evidence="12 15" id="KW-0378">Hydrolase</keyword>
<dbReference type="GO" id="GO:0019843">
    <property type="term" value="F:rRNA binding"/>
    <property type="evidence" value="ECO:0007669"/>
    <property type="project" value="UniProtKB-KW"/>
</dbReference>
<evidence type="ECO:0000256" key="10">
    <source>
        <dbReference type="ARBA" id="ARBA00022723"/>
    </source>
</evidence>
<dbReference type="RefSeq" id="WP_115570604.1">
    <property type="nucleotide sequence ID" value="NZ_NXLT01000002.1"/>
</dbReference>
<evidence type="ECO:0000256" key="9">
    <source>
        <dbReference type="ARBA" id="ARBA00022722"/>
    </source>
</evidence>
<organism evidence="18 19">
    <name type="scientific">Helicobacter equorum</name>
    <dbReference type="NCBI Taxonomy" id="361872"/>
    <lineage>
        <taxon>Bacteria</taxon>
        <taxon>Pseudomonadati</taxon>
        <taxon>Campylobacterota</taxon>
        <taxon>Epsilonproteobacteria</taxon>
        <taxon>Campylobacterales</taxon>
        <taxon>Helicobacteraceae</taxon>
        <taxon>Helicobacter</taxon>
    </lineage>
</organism>
<dbReference type="PANTHER" id="PTHR11207">
    <property type="entry name" value="RIBONUCLEASE III"/>
    <property type="match status" value="1"/>
</dbReference>
<dbReference type="PANTHER" id="PTHR11207:SF0">
    <property type="entry name" value="RIBONUCLEASE 3"/>
    <property type="match status" value="1"/>
</dbReference>
<dbReference type="SMART" id="SM00535">
    <property type="entry name" value="RIBOc"/>
    <property type="match status" value="1"/>
</dbReference>
<dbReference type="Gene3D" id="3.30.160.20">
    <property type="match status" value="1"/>
</dbReference>
<keyword evidence="14 15" id="KW-0694">RNA-binding</keyword>
<dbReference type="NCBIfam" id="TIGR02191">
    <property type="entry name" value="RNaseIII"/>
    <property type="match status" value="1"/>
</dbReference>
<dbReference type="OrthoDB" id="9805026at2"/>
<dbReference type="GO" id="GO:0006364">
    <property type="term" value="P:rRNA processing"/>
    <property type="evidence" value="ECO:0007669"/>
    <property type="project" value="UniProtKB-UniRule"/>
</dbReference>
<dbReference type="CDD" id="cd00593">
    <property type="entry name" value="RIBOc"/>
    <property type="match status" value="1"/>
</dbReference>
<keyword evidence="8 15" id="KW-0819">tRNA processing</keyword>
<dbReference type="EMBL" id="NXLT01000002">
    <property type="protein sequence ID" value="RDU67778.1"/>
    <property type="molecule type" value="Genomic_DNA"/>
</dbReference>
<evidence type="ECO:0000256" key="7">
    <source>
        <dbReference type="ARBA" id="ARBA00022664"/>
    </source>
</evidence>
<dbReference type="Pfam" id="PF00035">
    <property type="entry name" value="dsrm"/>
    <property type="match status" value="1"/>
</dbReference>
<keyword evidence="13 15" id="KW-0460">Magnesium</keyword>
<dbReference type="SMART" id="SM00358">
    <property type="entry name" value="DSRM"/>
    <property type="match status" value="1"/>
</dbReference>
<evidence type="ECO:0000256" key="11">
    <source>
        <dbReference type="ARBA" id="ARBA00022759"/>
    </source>
</evidence>
<keyword evidence="10 15" id="KW-0479">Metal-binding</keyword>
<evidence type="ECO:0000256" key="3">
    <source>
        <dbReference type="ARBA" id="ARBA00010183"/>
    </source>
</evidence>
<feature type="binding site" evidence="15">
    <location>
        <position position="44"/>
    </location>
    <ligand>
        <name>Mg(2+)</name>
        <dbReference type="ChEBI" id="CHEBI:18420"/>
    </ligand>
</feature>
<dbReference type="PROSITE" id="PS00517">
    <property type="entry name" value="RNASE_3_1"/>
    <property type="match status" value="1"/>
</dbReference>
<keyword evidence="5 15" id="KW-0963">Cytoplasm</keyword>
<comment type="cofactor">
    <cofactor evidence="15">
        <name>Mg(2+)</name>
        <dbReference type="ChEBI" id="CHEBI:18420"/>
    </cofactor>
</comment>
<evidence type="ECO:0000256" key="6">
    <source>
        <dbReference type="ARBA" id="ARBA00022552"/>
    </source>
</evidence>
<comment type="function">
    <text evidence="15">Digests double-stranded RNA. Involved in the processing of primary rRNA transcript to yield the immediate precursors to the large and small rRNAs (23S and 16S). Processes some mRNAs, and tRNAs when they are encoded in the rRNA operon. Processes pre-crRNA and tracrRNA of type II CRISPR loci if present in the organism.</text>
</comment>
<feature type="domain" description="DRBM" evidence="16">
    <location>
        <begin position="157"/>
        <end position="226"/>
    </location>
</feature>
<dbReference type="FunFam" id="1.10.1520.10:FF:000001">
    <property type="entry name" value="Ribonuclease 3"/>
    <property type="match status" value="1"/>
</dbReference>
<dbReference type="GO" id="GO:0046872">
    <property type="term" value="F:metal ion binding"/>
    <property type="evidence" value="ECO:0007669"/>
    <property type="project" value="UniProtKB-KW"/>
</dbReference>
<keyword evidence="7 15" id="KW-0507">mRNA processing</keyword>
<evidence type="ECO:0000259" key="17">
    <source>
        <dbReference type="PROSITE" id="PS50142"/>
    </source>
</evidence>
<dbReference type="HAMAP" id="MF_00104">
    <property type="entry name" value="RNase_III"/>
    <property type="match status" value="1"/>
</dbReference>
<dbReference type="InterPro" id="IPR011907">
    <property type="entry name" value="RNase_III"/>
</dbReference>
<dbReference type="PROSITE" id="PS50137">
    <property type="entry name" value="DS_RBD"/>
    <property type="match status" value="1"/>
</dbReference>
<keyword evidence="19" id="KW-1185">Reference proteome</keyword>
<evidence type="ECO:0000313" key="18">
    <source>
        <dbReference type="EMBL" id="RDU67778.1"/>
    </source>
</evidence>
<evidence type="ECO:0000256" key="1">
    <source>
        <dbReference type="ARBA" id="ARBA00000109"/>
    </source>
</evidence>
<dbReference type="Proteomes" id="UP000256514">
    <property type="component" value="Unassembled WGS sequence"/>
</dbReference>
<evidence type="ECO:0000313" key="19">
    <source>
        <dbReference type="Proteomes" id="UP000256514"/>
    </source>
</evidence>
<comment type="catalytic activity">
    <reaction evidence="1 15">
        <text>Endonucleolytic cleavage to 5'-phosphomonoester.</text>
        <dbReference type="EC" id="3.1.26.3"/>
    </reaction>
</comment>
<dbReference type="GO" id="GO:0003725">
    <property type="term" value="F:double-stranded RNA binding"/>
    <property type="evidence" value="ECO:0007669"/>
    <property type="project" value="TreeGrafter"/>
</dbReference>
<comment type="caution">
    <text evidence="18">The sequence shown here is derived from an EMBL/GenBank/DDBJ whole genome shotgun (WGS) entry which is preliminary data.</text>
</comment>
<feature type="domain" description="RNase III" evidence="17">
    <location>
        <begin position="8"/>
        <end position="131"/>
    </location>
</feature>
<dbReference type="InterPro" id="IPR036389">
    <property type="entry name" value="RNase_III_sf"/>
</dbReference>
<evidence type="ECO:0000256" key="13">
    <source>
        <dbReference type="ARBA" id="ARBA00022842"/>
    </source>
</evidence>
<dbReference type="CDD" id="cd10845">
    <property type="entry name" value="DSRM_RNAse_III_family"/>
    <property type="match status" value="1"/>
</dbReference>